<accession>A0A382B136</accession>
<proteinExistence type="predicted"/>
<gene>
    <name evidence="1" type="ORF">METZ01_LOCUS159827</name>
</gene>
<dbReference type="AlphaFoldDB" id="A0A382B136"/>
<protein>
    <submittedName>
        <fullName evidence="1">Uncharacterized protein</fullName>
    </submittedName>
</protein>
<name>A0A382B136_9ZZZZ</name>
<sequence>MLNRYKVKSLIGKRAQTDVYNALNPDHAAQLATEHLRTSYPLCQTKIIKIEYLGTSKREDV</sequence>
<evidence type="ECO:0000313" key="1">
    <source>
        <dbReference type="EMBL" id="SVB06973.1"/>
    </source>
</evidence>
<dbReference type="EMBL" id="UINC01027549">
    <property type="protein sequence ID" value="SVB06973.1"/>
    <property type="molecule type" value="Genomic_DNA"/>
</dbReference>
<reference evidence="1" key="1">
    <citation type="submission" date="2018-05" db="EMBL/GenBank/DDBJ databases">
        <authorList>
            <person name="Lanie J.A."/>
            <person name="Ng W.-L."/>
            <person name="Kazmierczak K.M."/>
            <person name="Andrzejewski T.M."/>
            <person name="Davidsen T.M."/>
            <person name="Wayne K.J."/>
            <person name="Tettelin H."/>
            <person name="Glass J.I."/>
            <person name="Rusch D."/>
            <person name="Podicherti R."/>
            <person name="Tsui H.-C.T."/>
            <person name="Winkler M.E."/>
        </authorList>
    </citation>
    <scope>NUCLEOTIDE SEQUENCE</scope>
</reference>
<organism evidence="1">
    <name type="scientific">marine metagenome</name>
    <dbReference type="NCBI Taxonomy" id="408172"/>
    <lineage>
        <taxon>unclassified sequences</taxon>
        <taxon>metagenomes</taxon>
        <taxon>ecological metagenomes</taxon>
    </lineage>
</organism>